<comment type="caution">
    <text evidence="1">The sequence shown here is derived from an EMBL/GenBank/DDBJ whole genome shotgun (WGS) entry which is preliminary data.</text>
</comment>
<accession>A0ABS4RXR8</accession>
<keyword evidence="2" id="KW-1185">Reference proteome</keyword>
<evidence type="ECO:0000313" key="1">
    <source>
        <dbReference type="EMBL" id="MBP2247140.1"/>
    </source>
</evidence>
<dbReference type="EMBL" id="JAGIKV010000014">
    <property type="protein sequence ID" value="MBP2247140.1"/>
    <property type="molecule type" value="Genomic_DNA"/>
</dbReference>
<gene>
    <name evidence="1" type="ORF">J2Z28_003791</name>
</gene>
<protein>
    <submittedName>
        <fullName evidence="1">Uncharacterized protein</fullName>
    </submittedName>
</protein>
<name>A0ABS4RXR8_PAEXY</name>
<sequence>MRRLRAMQIQRLKAERELIITEVKRRLKLDVNDTEHDDLIGTYVDEVGLRIMNYCNIPVIPDELSYVWVAMVASALSTEQINVLRPPVEPIEAFELKIGDTSIKPTKATTAAPATPTVTVIDEVLRDYQGELNAFRRLRW</sequence>
<dbReference type="Proteomes" id="UP000810207">
    <property type="component" value="Unassembled WGS sequence"/>
</dbReference>
<reference evidence="1 2" key="1">
    <citation type="submission" date="2021-03" db="EMBL/GenBank/DDBJ databases">
        <title>Genomic Encyclopedia of Type Strains, Phase IV (KMG-IV): sequencing the most valuable type-strain genomes for metagenomic binning, comparative biology and taxonomic classification.</title>
        <authorList>
            <person name="Goeker M."/>
        </authorList>
    </citation>
    <scope>NUCLEOTIDE SEQUENCE [LARGE SCALE GENOMIC DNA]</scope>
    <source>
        <strain evidence="1 2">DSM 21292</strain>
    </source>
</reference>
<proteinExistence type="predicted"/>
<evidence type="ECO:0000313" key="2">
    <source>
        <dbReference type="Proteomes" id="UP000810207"/>
    </source>
</evidence>
<organism evidence="1 2">
    <name type="scientific">Paenibacillus xylanexedens</name>
    <dbReference type="NCBI Taxonomy" id="528191"/>
    <lineage>
        <taxon>Bacteria</taxon>
        <taxon>Bacillati</taxon>
        <taxon>Bacillota</taxon>
        <taxon>Bacilli</taxon>
        <taxon>Bacillales</taxon>
        <taxon>Paenibacillaceae</taxon>
        <taxon>Paenibacillus</taxon>
    </lineage>
</organism>
<dbReference type="RefSeq" id="WP_211083565.1">
    <property type="nucleotide sequence ID" value="NZ_JAGIKV010000014.1"/>
</dbReference>